<evidence type="ECO:0000256" key="5">
    <source>
        <dbReference type="ARBA" id="ARBA00030180"/>
    </source>
</evidence>
<dbReference type="Gene3D" id="3.10.20.90">
    <property type="entry name" value="Phosphatidylinositol 3-kinase Catalytic Subunit, Chain A, domain 1"/>
    <property type="match status" value="1"/>
</dbReference>
<sequence length="533" mass="60361">MISLNFTKMSKTLFNVGDRVGVNDYIGTVRYKGPVENAKGEYYGVEWDQINRGKHNGTHLGKSYFTTRNNETSATFIKAKIIHPASTCLEAIKDKYGQVDDELAGVEYSEAFIGNQQSGKDVSIELVGMKKVNDLQSQFSTLRVVAVQNSLVYGEEDSQALGQFIPSVEELDLSGNLMSSWSTVANIIKHLNKLTMLYLSDNRLVYVEDDEELIKPAFQNIRSLILNAMSMTWDEVLLCSPLWMDIRELHLCRNSITEIPSAPNWQNLVLLNLSSNNLKTWTNVKPFAKLPMLQELLLVECQLTDIIVDGGDFPSLQSLYLNDNKISEWVHIGQLHKLSTLTDIVFMRNPVLERAPDDTNRQLVIAKIPSIIKHNGTRIEALERKGAEIDYTKMFGEMWIEQGSCLEITEAIQQFCLEHPTYLSLIKKWGAPEKTEVVKSKPKSAIKDSLIEVTFVDLVTESGKRVTKCIPDTMNVVKCRNLAIRLLGIKGVRCVVSYRAHQNGEEYEFEYDLRTVTYYGVQNGDEILLRQLS</sequence>
<dbReference type="SUPFAM" id="SSF52058">
    <property type="entry name" value="L domain-like"/>
    <property type="match status" value="1"/>
</dbReference>
<keyword evidence="8" id="KW-1185">Reference proteome</keyword>
<dbReference type="EMBL" id="VXIV02003449">
    <property type="protein sequence ID" value="KAF6016941.1"/>
    <property type="molecule type" value="Genomic_DNA"/>
</dbReference>
<keyword evidence="2" id="KW-0433">Leucine-rich repeat</keyword>
<dbReference type="Proteomes" id="UP000593567">
    <property type="component" value="Unassembled WGS sequence"/>
</dbReference>
<dbReference type="Gene3D" id="2.30.30.190">
    <property type="entry name" value="CAP Gly-rich-like domain"/>
    <property type="match status" value="1"/>
</dbReference>
<reference evidence="7" key="1">
    <citation type="submission" date="2020-06" db="EMBL/GenBank/DDBJ databases">
        <title>Draft genome of Bugula neritina, a colonial animal packing powerful symbionts and potential medicines.</title>
        <authorList>
            <person name="Rayko M."/>
        </authorList>
    </citation>
    <scope>NUCLEOTIDE SEQUENCE [LARGE SCALE GENOMIC DNA]</scope>
    <source>
        <strain evidence="7">Kwan_BN1</strain>
    </source>
</reference>
<dbReference type="PROSITE" id="PS00845">
    <property type="entry name" value="CAP_GLY_1"/>
    <property type="match status" value="1"/>
</dbReference>
<feature type="domain" description="CAP-Gly" evidence="6">
    <location>
        <begin position="33"/>
        <end position="78"/>
    </location>
</feature>
<dbReference type="SUPFAM" id="SSF74924">
    <property type="entry name" value="Cap-Gly domain"/>
    <property type="match status" value="1"/>
</dbReference>
<evidence type="ECO:0000256" key="4">
    <source>
        <dbReference type="ARBA" id="ARBA00023186"/>
    </source>
</evidence>
<dbReference type="SMART" id="SM01052">
    <property type="entry name" value="CAP_GLY"/>
    <property type="match status" value="1"/>
</dbReference>
<dbReference type="PROSITE" id="PS50245">
    <property type="entry name" value="CAP_GLY_2"/>
    <property type="match status" value="1"/>
</dbReference>
<dbReference type="AlphaFoldDB" id="A0A7J7IU69"/>
<dbReference type="Pfam" id="PF13855">
    <property type="entry name" value="LRR_8"/>
    <property type="match status" value="1"/>
</dbReference>
<dbReference type="GO" id="GO:0005737">
    <property type="term" value="C:cytoplasm"/>
    <property type="evidence" value="ECO:0007669"/>
    <property type="project" value="TreeGrafter"/>
</dbReference>
<evidence type="ECO:0000313" key="8">
    <source>
        <dbReference type="Proteomes" id="UP000593567"/>
    </source>
</evidence>
<evidence type="ECO:0000256" key="3">
    <source>
        <dbReference type="ARBA" id="ARBA00022737"/>
    </source>
</evidence>
<protein>
    <recommendedName>
        <fullName evidence="1">Tubulin-specific chaperone E</fullName>
    </recommendedName>
    <alternativeName>
        <fullName evidence="5">Tubulin-folding cofactor E</fullName>
    </alternativeName>
</protein>
<keyword evidence="3" id="KW-0677">Repeat</keyword>
<organism evidence="7 8">
    <name type="scientific">Bugula neritina</name>
    <name type="common">Brown bryozoan</name>
    <name type="synonym">Sertularia neritina</name>
    <dbReference type="NCBI Taxonomy" id="10212"/>
    <lineage>
        <taxon>Eukaryota</taxon>
        <taxon>Metazoa</taxon>
        <taxon>Spiralia</taxon>
        <taxon>Lophotrochozoa</taxon>
        <taxon>Bryozoa</taxon>
        <taxon>Gymnolaemata</taxon>
        <taxon>Cheilostomatida</taxon>
        <taxon>Flustrina</taxon>
        <taxon>Buguloidea</taxon>
        <taxon>Bugulidae</taxon>
        <taxon>Bugula</taxon>
    </lineage>
</organism>
<dbReference type="InterPro" id="IPR000938">
    <property type="entry name" value="CAP-Gly_domain"/>
</dbReference>
<keyword evidence="4" id="KW-0143">Chaperone</keyword>
<evidence type="ECO:0000256" key="1">
    <source>
        <dbReference type="ARBA" id="ARBA00015004"/>
    </source>
</evidence>
<proteinExistence type="predicted"/>
<dbReference type="InterPro" id="IPR029071">
    <property type="entry name" value="Ubiquitin-like_domsf"/>
</dbReference>
<evidence type="ECO:0000313" key="7">
    <source>
        <dbReference type="EMBL" id="KAF6016941.1"/>
    </source>
</evidence>
<name>A0A7J7IU69_BUGNE</name>
<dbReference type="Pfam" id="PF01302">
    <property type="entry name" value="CAP_GLY"/>
    <property type="match status" value="1"/>
</dbReference>
<dbReference type="PROSITE" id="PS51450">
    <property type="entry name" value="LRR"/>
    <property type="match status" value="2"/>
</dbReference>
<evidence type="ECO:0000256" key="2">
    <source>
        <dbReference type="ARBA" id="ARBA00022614"/>
    </source>
</evidence>
<accession>A0A7J7IU69</accession>
<dbReference type="InterPro" id="IPR032675">
    <property type="entry name" value="LRR_dom_sf"/>
</dbReference>
<dbReference type="OrthoDB" id="5273213at2759"/>
<dbReference type="SUPFAM" id="SSF54236">
    <property type="entry name" value="Ubiquitin-like"/>
    <property type="match status" value="1"/>
</dbReference>
<evidence type="ECO:0000259" key="6">
    <source>
        <dbReference type="PROSITE" id="PS50245"/>
    </source>
</evidence>
<comment type="caution">
    <text evidence="7">The sequence shown here is derived from an EMBL/GenBank/DDBJ whole genome shotgun (WGS) entry which is preliminary data.</text>
</comment>
<dbReference type="PANTHER" id="PTHR15454">
    <property type="entry name" value="NISCHARIN RELATED"/>
    <property type="match status" value="1"/>
</dbReference>
<dbReference type="InterPro" id="IPR036859">
    <property type="entry name" value="CAP-Gly_dom_sf"/>
</dbReference>
<gene>
    <name evidence="7" type="ORF">EB796_024750</name>
</gene>
<dbReference type="Gene3D" id="3.80.10.10">
    <property type="entry name" value="Ribonuclease Inhibitor"/>
    <property type="match status" value="2"/>
</dbReference>
<dbReference type="InterPro" id="IPR001611">
    <property type="entry name" value="Leu-rich_rpt"/>
</dbReference>